<dbReference type="PANTHER" id="PTHR22981">
    <property type="entry name" value="3-HYDROXYISOBUTYRATE DEHYDROGENASE-RELATED"/>
    <property type="match status" value="1"/>
</dbReference>
<feature type="domain" description="6-phosphogluconate dehydrogenase NADP-binding" evidence="9">
    <location>
        <begin position="93"/>
        <end position="271"/>
    </location>
</feature>
<dbReference type="InterPro" id="IPR013328">
    <property type="entry name" value="6PGD_dom2"/>
</dbReference>
<evidence type="ECO:0000256" key="4">
    <source>
        <dbReference type="ARBA" id="ARBA00022456"/>
    </source>
</evidence>
<evidence type="ECO:0000256" key="8">
    <source>
        <dbReference type="SAM" id="MobiDB-lite"/>
    </source>
</evidence>
<organism evidence="11 12">
    <name type="scientific">Rhizoctonia solani</name>
    <dbReference type="NCBI Taxonomy" id="456999"/>
    <lineage>
        <taxon>Eukaryota</taxon>
        <taxon>Fungi</taxon>
        <taxon>Dikarya</taxon>
        <taxon>Basidiomycota</taxon>
        <taxon>Agaricomycotina</taxon>
        <taxon>Agaricomycetes</taxon>
        <taxon>Cantharellales</taxon>
        <taxon>Ceratobasidiaceae</taxon>
        <taxon>Rhizoctonia</taxon>
    </lineage>
</organism>
<comment type="catalytic activity">
    <reaction evidence="7">
        <text>3-hydroxy-2-methylpropanoate + NAD(+) = 2-methyl-3-oxopropanoate + NADH + H(+)</text>
        <dbReference type="Rhea" id="RHEA:17681"/>
        <dbReference type="ChEBI" id="CHEBI:11805"/>
        <dbReference type="ChEBI" id="CHEBI:15378"/>
        <dbReference type="ChEBI" id="CHEBI:57540"/>
        <dbReference type="ChEBI" id="CHEBI:57700"/>
        <dbReference type="ChEBI" id="CHEBI:57945"/>
        <dbReference type="EC" id="1.1.1.31"/>
    </reaction>
</comment>
<sequence>MHRPPVTPDIPEFVLRKLRWSRVRILPRVIESRLPPAYSTTVTLAHDASDAQDAQCRTQCHPQTTPVPGVYWIGPGASEIIPAKRWIEMSFQMGLNMADNLFTRTATVYTEGSTANSSNPPVFVVCDVNRITADTFAQDIATRFPGVLVQVADSPSEVAQRADTIFTMLPSTPQVKDVYLGERGILQGVNKRSERVQSLYVDSTTLDVTAARDVAAQVEATGGDMVDAPVSGGVVGARAGTLSFMVGGSEKGFKRAHPFLSHMGRNIVHCGPSGSGLTAKICNNLVLGVQQIVVAEAMLLGTRLGLSPDTLAGVINTSTGRCWSSEVNNPVPGALPGKSPPCEREFHGKSFTHTRMT</sequence>
<dbReference type="Pfam" id="PF03446">
    <property type="entry name" value="NAD_binding_2"/>
    <property type="match status" value="1"/>
</dbReference>
<dbReference type="InterPro" id="IPR029154">
    <property type="entry name" value="HIBADH-like_NADP-bd"/>
</dbReference>
<evidence type="ECO:0000256" key="7">
    <source>
        <dbReference type="ARBA" id="ARBA00049197"/>
    </source>
</evidence>
<dbReference type="SUPFAM" id="SSF48179">
    <property type="entry name" value="6-phosphogluconate dehydrogenase C-terminal domain-like"/>
    <property type="match status" value="1"/>
</dbReference>
<dbReference type="AlphaFoldDB" id="A0A8H7GZB3"/>
<keyword evidence="5" id="KW-0560">Oxidoreductase</keyword>
<dbReference type="Pfam" id="PF14833">
    <property type="entry name" value="NAD_binding_11"/>
    <property type="match status" value="1"/>
</dbReference>
<reference evidence="11" key="1">
    <citation type="submission" date="2020-09" db="EMBL/GenBank/DDBJ databases">
        <title>Comparative genome analyses of four rice-infecting Rhizoctonia solani isolates reveal extensive enrichment of homogalacturonan modification genes.</title>
        <authorList>
            <person name="Lee D.-Y."/>
            <person name="Jeon J."/>
            <person name="Kim K.-T."/>
            <person name="Cheong K."/>
            <person name="Song H."/>
            <person name="Choi G."/>
            <person name="Ko J."/>
            <person name="Opiyo S.O."/>
            <person name="Zuo S."/>
            <person name="Madhav S."/>
            <person name="Lee Y.-H."/>
            <person name="Wang G.-L."/>
        </authorList>
    </citation>
    <scope>NUCLEOTIDE SEQUENCE</scope>
    <source>
        <strain evidence="11">AG1-IA YN-7</strain>
    </source>
</reference>
<dbReference type="SUPFAM" id="SSF51735">
    <property type="entry name" value="NAD(P)-binding Rossmann-fold domains"/>
    <property type="match status" value="1"/>
</dbReference>
<dbReference type="GO" id="GO:0005739">
    <property type="term" value="C:mitochondrion"/>
    <property type="evidence" value="ECO:0007669"/>
    <property type="project" value="TreeGrafter"/>
</dbReference>
<evidence type="ECO:0000256" key="3">
    <source>
        <dbReference type="ARBA" id="ARBA00012991"/>
    </source>
</evidence>
<name>A0A8H7GZB3_9AGAM</name>
<gene>
    <name evidence="11" type="ORF">RHS04_09642</name>
</gene>
<evidence type="ECO:0000313" key="11">
    <source>
        <dbReference type="EMBL" id="KAF8666584.1"/>
    </source>
</evidence>
<feature type="domain" description="3-hydroxyisobutyrate dehydrogenase-like NAD-binding" evidence="10">
    <location>
        <begin position="274"/>
        <end position="327"/>
    </location>
</feature>
<protein>
    <recommendedName>
        <fullName evidence="3">3-hydroxyisobutyrate dehydrogenase</fullName>
        <ecNumber evidence="3">1.1.1.31</ecNumber>
    </recommendedName>
</protein>
<evidence type="ECO:0000256" key="5">
    <source>
        <dbReference type="ARBA" id="ARBA00023002"/>
    </source>
</evidence>
<dbReference type="InterPro" id="IPR008927">
    <property type="entry name" value="6-PGluconate_DH-like_C_sf"/>
</dbReference>
<evidence type="ECO:0000313" key="12">
    <source>
        <dbReference type="Proteomes" id="UP000650582"/>
    </source>
</evidence>
<dbReference type="Proteomes" id="UP000650582">
    <property type="component" value="Unassembled WGS sequence"/>
</dbReference>
<keyword evidence="6" id="KW-0520">NAD</keyword>
<feature type="region of interest" description="Disordered" evidence="8">
    <location>
        <begin position="334"/>
        <end position="357"/>
    </location>
</feature>
<proteinExistence type="inferred from homology"/>
<comment type="caution">
    <text evidence="11">The sequence shown here is derived from an EMBL/GenBank/DDBJ whole genome shotgun (WGS) entry which is preliminary data.</text>
</comment>
<evidence type="ECO:0000259" key="10">
    <source>
        <dbReference type="Pfam" id="PF14833"/>
    </source>
</evidence>
<dbReference type="Gene3D" id="1.10.1040.10">
    <property type="entry name" value="N-(1-d-carboxylethyl)-l-norvaline Dehydrogenase, domain 2"/>
    <property type="match status" value="1"/>
</dbReference>
<comment type="similarity">
    <text evidence="2">Belongs to the HIBADH-related family. 3-hydroxyisobutyrate dehydrogenase subfamily.</text>
</comment>
<evidence type="ECO:0000256" key="1">
    <source>
        <dbReference type="ARBA" id="ARBA00005109"/>
    </source>
</evidence>
<keyword evidence="4" id="KW-0101">Branched-chain amino acid catabolism</keyword>
<comment type="pathway">
    <text evidence="1">Amino-acid degradation; L-valine degradation.</text>
</comment>
<dbReference type="GO" id="GO:0051287">
    <property type="term" value="F:NAD binding"/>
    <property type="evidence" value="ECO:0007669"/>
    <property type="project" value="InterPro"/>
</dbReference>
<dbReference type="EMBL" id="JACYCC010000398">
    <property type="protein sequence ID" value="KAF8666584.1"/>
    <property type="molecule type" value="Genomic_DNA"/>
</dbReference>
<dbReference type="PANTHER" id="PTHR22981:SF7">
    <property type="entry name" value="3-HYDROXYISOBUTYRATE DEHYDROGENASE, MITOCHONDRIAL"/>
    <property type="match status" value="1"/>
</dbReference>
<evidence type="ECO:0000256" key="6">
    <source>
        <dbReference type="ARBA" id="ARBA00023027"/>
    </source>
</evidence>
<dbReference type="Gene3D" id="3.40.50.720">
    <property type="entry name" value="NAD(P)-binding Rossmann-like Domain"/>
    <property type="match status" value="1"/>
</dbReference>
<evidence type="ECO:0000256" key="2">
    <source>
        <dbReference type="ARBA" id="ARBA00006013"/>
    </source>
</evidence>
<dbReference type="GO" id="GO:0006574">
    <property type="term" value="P:L-valine catabolic process"/>
    <property type="evidence" value="ECO:0007669"/>
    <property type="project" value="TreeGrafter"/>
</dbReference>
<dbReference type="GO" id="GO:0050661">
    <property type="term" value="F:NADP binding"/>
    <property type="evidence" value="ECO:0007669"/>
    <property type="project" value="InterPro"/>
</dbReference>
<dbReference type="GO" id="GO:0008442">
    <property type="term" value="F:3-hydroxyisobutyrate dehydrogenase activity"/>
    <property type="evidence" value="ECO:0007669"/>
    <property type="project" value="UniProtKB-EC"/>
</dbReference>
<dbReference type="InterPro" id="IPR006115">
    <property type="entry name" value="6PGDH_NADP-bd"/>
</dbReference>
<accession>A0A8H7GZB3</accession>
<evidence type="ECO:0000259" key="9">
    <source>
        <dbReference type="Pfam" id="PF03446"/>
    </source>
</evidence>
<dbReference type="InterPro" id="IPR036291">
    <property type="entry name" value="NAD(P)-bd_dom_sf"/>
</dbReference>
<dbReference type="EC" id="1.1.1.31" evidence="3"/>